<evidence type="ECO:0000313" key="10">
    <source>
        <dbReference type="Proteomes" id="UP000183832"/>
    </source>
</evidence>
<evidence type="ECO:0000256" key="1">
    <source>
        <dbReference type="ARBA" id="ARBA00004173"/>
    </source>
</evidence>
<evidence type="ECO:0000313" key="9">
    <source>
        <dbReference type="EMBL" id="CRL05122.1"/>
    </source>
</evidence>
<comment type="similarity">
    <text evidence="2">Belongs to the milton family.</text>
</comment>
<feature type="compositionally biased region" description="Polar residues" evidence="6">
    <location>
        <begin position="766"/>
        <end position="780"/>
    </location>
</feature>
<feature type="coiled-coil region" evidence="5">
    <location>
        <begin position="1"/>
        <end position="63"/>
    </location>
</feature>
<dbReference type="GO" id="GO:0005739">
    <property type="term" value="C:mitochondrion"/>
    <property type="evidence" value="ECO:0007669"/>
    <property type="project" value="UniProtKB-SubCell"/>
</dbReference>
<comment type="subcellular location">
    <subcellularLocation>
        <location evidence="1">Mitochondrion</location>
    </subcellularLocation>
</comment>
<evidence type="ECO:0000259" key="7">
    <source>
        <dbReference type="SMART" id="SM01423"/>
    </source>
</evidence>
<organism evidence="9 10">
    <name type="scientific">Clunio marinus</name>
    <dbReference type="NCBI Taxonomy" id="568069"/>
    <lineage>
        <taxon>Eukaryota</taxon>
        <taxon>Metazoa</taxon>
        <taxon>Ecdysozoa</taxon>
        <taxon>Arthropoda</taxon>
        <taxon>Hexapoda</taxon>
        <taxon>Insecta</taxon>
        <taxon>Pterygota</taxon>
        <taxon>Neoptera</taxon>
        <taxon>Endopterygota</taxon>
        <taxon>Diptera</taxon>
        <taxon>Nematocera</taxon>
        <taxon>Chironomoidea</taxon>
        <taxon>Chironomidae</taxon>
        <taxon>Clunio</taxon>
    </lineage>
</organism>
<dbReference type="GO" id="GO:0017022">
    <property type="term" value="F:myosin binding"/>
    <property type="evidence" value="ECO:0007669"/>
    <property type="project" value="TreeGrafter"/>
</dbReference>
<proteinExistence type="inferred from homology"/>
<reference evidence="9 10" key="1">
    <citation type="submission" date="2015-04" db="EMBL/GenBank/DDBJ databases">
        <authorList>
            <person name="Syromyatnikov M.Y."/>
            <person name="Popov V.N."/>
        </authorList>
    </citation>
    <scope>NUCLEOTIDE SEQUENCE [LARGE SCALE GENOMIC DNA]</scope>
</reference>
<feature type="region of interest" description="Disordered" evidence="6">
    <location>
        <begin position="611"/>
        <end position="654"/>
    </location>
</feature>
<feature type="region of interest" description="Disordered" evidence="6">
    <location>
        <begin position="547"/>
        <end position="587"/>
    </location>
</feature>
<dbReference type="InterPro" id="IPR051946">
    <property type="entry name" value="Intracell_Traff-Reg"/>
</dbReference>
<evidence type="ECO:0000259" key="8">
    <source>
        <dbReference type="SMART" id="SM01424"/>
    </source>
</evidence>
<feature type="compositionally biased region" description="Polar residues" evidence="6">
    <location>
        <begin position="612"/>
        <end position="642"/>
    </location>
</feature>
<name>A0A1J1IZJ5_9DIPT</name>
<dbReference type="OrthoDB" id="10067624at2759"/>
<feature type="domain" description="Trafficking kinesin-binding protein C-terminal" evidence="7">
    <location>
        <begin position="315"/>
        <end position="470"/>
    </location>
</feature>
<evidence type="ECO:0000256" key="5">
    <source>
        <dbReference type="SAM" id="Coils"/>
    </source>
</evidence>
<dbReference type="STRING" id="568069.A0A1J1IZJ5"/>
<sequence length="817" mass="91238">MNQNNDEFRKLQSILDEKERDLLLSASIGKELLEKNSKLEDKIIDLETELRGANENLEQISYQLTQKNDLINILTSDDECRSENEREDFNDLNSLATPTTSKSINLELMQRKITTLEEENKALRTEVQQIVQQTDEVEETEKKIIDDLSHQLNNRSMDLESLSSELERYKDENRLQYDEISTLTKRADEAEMRLHQLTSENEETSSLLCITKENQDLLAHELAEFKSRYYETLALLRETQEHLRTLMKKSQPCARSSFIPGIGSNNFYPIDSIHSEILDSLDSGIISDHTTATTKTYKNVCDTMKFVQNSAKDKQQSSVADEMSAIGSMAMSSMSKQPRMSSFTSSSSSKIISEPFCSTIYGSPWPRTETNANHEEIYPAKSQIGVPGCPGAKDLEEALKRLNSSEILSRRAMLSNAPDGTFSYDDQPTCRTPESIFSTLSAETGSGTSSTTAQWKLPKKLEIIKPLEGSQTLNHWSRLATPTMGRLLEDNERIKVRGEKRLEELGLQMYSLSDVEEDTDEYPGKQFESSTCVYTFTNSTVMHPDDGTSSISFSLPPSQISSRMQSTVTSRQPTAPPTPRNLSRRNSCSTFSVNMGLASVLNERGIKAVTPSALNTPSGPNFSPTVTPCNSPTEGNSPTRSLSPEPGTSACNSNKNKNAFIQLEKKALRSLMLLERVETLGLENIVAPSRRVSPLALYSSNIYSSRSSPMAQLTSLRKLTENRYSDENLKSHVSPSSNESQGGDLKKHSDRKSRVNRQKSRRQLINGHSGQRQDLGTVNTRPDLGKVENERNDEKSLVEGFVGSISSLLFGRKGGLL</sequence>
<dbReference type="SMART" id="SM01424">
    <property type="entry name" value="HAP1_N"/>
    <property type="match status" value="1"/>
</dbReference>
<dbReference type="InterPro" id="IPR006933">
    <property type="entry name" value="HAP1_N"/>
</dbReference>
<dbReference type="PANTHER" id="PTHR15751:SF12">
    <property type="entry name" value="TRAFFICKING KINESIN-BINDING PROTEIN MILT"/>
    <property type="match status" value="1"/>
</dbReference>
<dbReference type="GO" id="GO:0048311">
    <property type="term" value="P:mitochondrion distribution"/>
    <property type="evidence" value="ECO:0007669"/>
    <property type="project" value="TreeGrafter"/>
</dbReference>
<feature type="compositionally biased region" description="Basic residues" evidence="6">
    <location>
        <begin position="748"/>
        <end position="762"/>
    </location>
</feature>
<feature type="domain" description="HAP1 N-terminal" evidence="8">
    <location>
        <begin position="6"/>
        <end position="249"/>
    </location>
</feature>
<keyword evidence="3 5" id="KW-0175">Coiled coil</keyword>
<gene>
    <name evidence="9" type="ORF">CLUMA_CG017968</name>
</gene>
<dbReference type="SMART" id="SM01423">
    <property type="entry name" value="Milton"/>
    <property type="match status" value="1"/>
</dbReference>
<dbReference type="GO" id="GO:0047496">
    <property type="term" value="P:vesicle transport along microtubule"/>
    <property type="evidence" value="ECO:0007669"/>
    <property type="project" value="TreeGrafter"/>
</dbReference>
<dbReference type="Pfam" id="PF04849">
    <property type="entry name" value="HAP1_N"/>
    <property type="match status" value="1"/>
</dbReference>
<dbReference type="EMBL" id="CVRI01000064">
    <property type="protein sequence ID" value="CRL05122.1"/>
    <property type="molecule type" value="Genomic_DNA"/>
</dbReference>
<dbReference type="Proteomes" id="UP000183832">
    <property type="component" value="Unassembled WGS sequence"/>
</dbReference>
<feature type="compositionally biased region" description="Polar residues" evidence="6">
    <location>
        <begin position="731"/>
        <end position="741"/>
    </location>
</feature>
<dbReference type="PANTHER" id="PTHR15751">
    <property type="entry name" value="TRAFFICKING KINESIN-BINDING PROTEIN"/>
    <property type="match status" value="1"/>
</dbReference>
<feature type="region of interest" description="Disordered" evidence="6">
    <location>
        <begin position="727"/>
        <end position="791"/>
    </location>
</feature>
<dbReference type="InterPro" id="IPR022154">
    <property type="entry name" value="TRAK1/2_C"/>
</dbReference>
<dbReference type="Pfam" id="PF12448">
    <property type="entry name" value="Milton"/>
    <property type="match status" value="1"/>
</dbReference>
<feature type="compositionally biased region" description="Polar residues" evidence="6">
    <location>
        <begin position="547"/>
        <end position="573"/>
    </location>
</feature>
<dbReference type="AlphaFoldDB" id="A0A1J1IZJ5"/>
<evidence type="ECO:0000256" key="4">
    <source>
        <dbReference type="ARBA" id="ARBA00023128"/>
    </source>
</evidence>
<dbReference type="GO" id="GO:0006605">
    <property type="term" value="P:protein targeting"/>
    <property type="evidence" value="ECO:0007669"/>
    <property type="project" value="TreeGrafter"/>
</dbReference>
<keyword evidence="10" id="KW-1185">Reference proteome</keyword>
<protein>
    <submittedName>
        <fullName evidence="9">CLUMA_CG017968, isoform A</fullName>
    </submittedName>
</protein>
<keyword evidence="4" id="KW-0496">Mitochondrion</keyword>
<evidence type="ECO:0000256" key="2">
    <source>
        <dbReference type="ARBA" id="ARBA00007007"/>
    </source>
</evidence>
<evidence type="ECO:0000256" key="3">
    <source>
        <dbReference type="ARBA" id="ARBA00023054"/>
    </source>
</evidence>
<dbReference type="GO" id="GO:0031410">
    <property type="term" value="C:cytoplasmic vesicle"/>
    <property type="evidence" value="ECO:0007669"/>
    <property type="project" value="TreeGrafter"/>
</dbReference>
<accession>A0A1J1IZJ5</accession>
<feature type="coiled-coil region" evidence="5">
    <location>
        <begin position="106"/>
        <end position="207"/>
    </location>
</feature>
<evidence type="ECO:0000256" key="6">
    <source>
        <dbReference type="SAM" id="MobiDB-lite"/>
    </source>
</evidence>